<protein>
    <recommendedName>
        <fullName evidence="2">RNA helicase</fullName>
        <ecNumber evidence="2">3.6.4.13</ecNumber>
    </recommendedName>
</protein>
<dbReference type="AlphaFoldDB" id="A0A7N8WTF7"/>
<evidence type="ECO:0000256" key="11">
    <source>
        <dbReference type="SAM" id="MobiDB-lite"/>
    </source>
</evidence>
<dbReference type="FunFam" id="3.40.50.300:FF:000726">
    <property type="entry name" value="Pre-mRNA-splicing factor ATP-dependent RNA helicase"/>
    <property type="match status" value="1"/>
</dbReference>
<comment type="catalytic activity">
    <reaction evidence="10">
        <text>ATP + H2O = ADP + phosphate + H(+)</text>
        <dbReference type="Rhea" id="RHEA:13065"/>
        <dbReference type="ChEBI" id="CHEBI:15377"/>
        <dbReference type="ChEBI" id="CHEBI:15378"/>
        <dbReference type="ChEBI" id="CHEBI:30616"/>
        <dbReference type="ChEBI" id="CHEBI:43474"/>
        <dbReference type="ChEBI" id="CHEBI:456216"/>
        <dbReference type="EC" id="3.6.4.13"/>
    </reaction>
</comment>
<evidence type="ECO:0000259" key="13">
    <source>
        <dbReference type="PROSITE" id="PS51194"/>
    </source>
</evidence>
<dbReference type="InterPro" id="IPR011545">
    <property type="entry name" value="DEAD/DEAH_box_helicase_dom"/>
</dbReference>
<dbReference type="EC" id="3.6.4.13" evidence="2"/>
<dbReference type="CDD" id="cd18791">
    <property type="entry name" value="SF2_C_RHA"/>
    <property type="match status" value="1"/>
</dbReference>
<dbReference type="PANTHER" id="PTHR18934:SF83">
    <property type="entry name" value="PRE-MRNA-SPLICING FACTOR ATP-DEPENDENT RNA HELICASE DHX16"/>
    <property type="match status" value="1"/>
</dbReference>
<dbReference type="CDD" id="cd17974">
    <property type="entry name" value="DEXHc_DHX16"/>
    <property type="match status" value="1"/>
</dbReference>
<dbReference type="PROSITE" id="PS51192">
    <property type="entry name" value="HELICASE_ATP_BIND_1"/>
    <property type="match status" value="1"/>
</dbReference>
<dbReference type="GO" id="GO:0016787">
    <property type="term" value="F:hydrolase activity"/>
    <property type="evidence" value="ECO:0007669"/>
    <property type="project" value="UniProtKB-KW"/>
</dbReference>
<keyword evidence="8" id="KW-0508">mRNA splicing</keyword>
<dbReference type="Pfam" id="PF00270">
    <property type="entry name" value="DEAD"/>
    <property type="match status" value="1"/>
</dbReference>
<evidence type="ECO:0000259" key="12">
    <source>
        <dbReference type="PROSITE" id="PS51192"/>
    </source>
</evidence>
<reference evidence="14" key="2">
    <citation type="submission" date="2025-09" db="UniProtKB">
        <authorList>
            <consortium name="Ensembl"/>
        </authorList>
    </citation>
    <scope>IDENTIFICATION</scope>
</reference>
<evidence type="ECO:0000313" key="14">
    <source>
        <dbReference type="Ensembl" id="ENSMAMP00000040823.1"/>
    </source>
</evidence>
<dbReference type="Proteomes" id="UP000261640">
    <property type="component" value="Unplaced"/>
</dbReference>
<dbReference type="GO" id="GO:0003724">
    <property type="term" value="F:RNA helicase activity"/>
    <property type="evidence" value="ECO:0007669"/>
    <property type="project" value="UniProtKB-EC"/>
</dbReference>
<keyword evidence="6" id="KW-0347">Helicase</keyword>
<dbReference type="InterPro" id="IPR014001">
    <property type="entry name" value="Helicase_ATP-bd"/>
</dbReference>
<feature type="domain" description="Helicase C-terminal" evidence="13">
    <location>
        <begin position="207"/>
        <end position="380"/>
    </location>
</feature>
<dbReference type="InterPro" id="IPR042035">
    <property type="entry name" value="DEAH_win-hel_dom"/>
</dbReference>
<dbReference type="InterPro" id="IPR002464">
    <property type="entry name" value="DNA/RNA_helicase_DEAH_CS"/>
</dbReference>
<dbReference type="GO" id="GO:0003723">
    <property type="term" value="F:RNA binding"/>
    <property type="evidence" value="ECO:0007669"/>
    <property type="project" value="TreeGrafter"/>
</dbReference>
<dbReference type="GO" id="GO:0008380">
    <property type="term" value="P:RNA splicing"/>
    <property type="evidence" value="ECO:0007669"/>
    <property type="project" value="UniProtKB-KW"/>
</dbReference>
<dbReference type="PANTHER" id="PTHR18934">
    <property type="entry name" value="ATP-DEPENDENT RNA HELICASE"/>
    <property type="match status" value="1"/>
</dbReference>
<evidence type="ECO:0000256" key="10">
    <source>
        <dbReference type="ARBA" id="ARBA00047984"/>
    </source>
</evidence>
<evidence type="ECO:0000313" key="15">
    <source>
        <dbReference type="Proteomes" id="UP000261640"/>
    </source>
</evidence>
<name>A0A7N8WTF7_9TELE</name>
<evidence type="ECO:0000256" key="8">
    <source>
        <dbReference type="ARBA" id="ARBA00023187"/>
    </source>
</evidence>
<dbReference type="InterPro" id="IPR027417">
    <property type="entry name" value="P-loop_NTPase"/>
</dbReference>
<dbReference type="GO" id="GO:0071006">
    <property type="term" value="C:U2-type catalytic step 1 spliceosome"/>
    <property type="evidence" value="ECO:0007669"/>
    <property type="project" value="UniProtKB-ARBA"/>
</dbReference>
<evidence type="ECO:0000256" key="1">
    <source>
        <dbReference type="ARBA" id="ARBA00004123"/>
    </source>
</evidence>
<dbReference type="InterPro" id="IPR011709">
    <property type="entry name" value="DEAD-box_helicase_OB_fold"/>
</dbReference>
<dbReference type="FunFam" id="1.10.10.2130:FF:000001">
    <property type="entry name" value="Pre-mRNA-splicing factor ATP-dependent RNA helicase"/>
    <property type="match status" value="1"/>
</dbReference>
<feature type="domain" description="Helicase ATP-binding" evidence="12">
    <location>
        <begin position="18"/>
        <end position="182"/>
    </location>
</feature>
<dbReference type="GO" id="GO:0005524">
    <property type="term" value="F:ATP binding"/>
    <property type="evidence" value="ECO:0007669"/>
    <property type="project" value="UniProtKB-KW"/>
</dbReference>
<evidence type="ECO:0000256" key="5">
    <source>
        <dbReference type="ARBA" id="ARBA00022801"/>
    </source>
</evidence>
<dbReference type="Gene3D" id="3.40.50.300">
    <property type="entry name" value="P-loop containing nucleotide triphosphate hydrolases"/>
    <property type="match status" value="2"/>
</dbReference>
<dbReference type="GO" id="GO:0006397">
    <property type="term" value="P:mRNA processing"/>
    <property type="evidence" value="ECO:0007669"/>
    <property type="project" value="UniProtKB-KW"/>
</dbReference>
<dbReference type="GeneTree" id="ENSGT00940000158480"/>
<dbReference type="InterPro" id="IPR001650">
    <property type="entry name" value="Helicase_C-like"/>
</dbReference>
<feature type="region of interest" description="Disordered" evidence="11">
    <location>
        <begin position="544"/>
        <end position="565"/>
    </location>
</feature>
<dbReference type="GO" id="GO:0071013">
    <property type="term" value="C:catalytic step 2 spliceosome"/>
    <property type="evidence" value="ECO:0007669"/>
    <property type="project" value="TreeGrafter"/>
</dbReference>
<keyword evidence="3" id="KW-0507">mRNA processing</keyword>
<dbReference type="SMART" id="SM00490">
    <property type="entry name" value="HELICc"/>
    <property type="match status" value="1"/>
</dbReference>
<dbReference type="Gene3D" id="1.10.10.2130">
    <property type="entry name" value="DEAH helicase family, winged-helix domain"/>
    <property type="match status" value="1"/>
</dbReference>
<evidence type="ECO:0000256" key="3">
    <source>
        <dbReference type="ARBA" id="ARBA00022664"/>
    </source>
</evidence>
<proteinExistence type="predicted"/>
<evidence type="ECO:0000256" key="9">
    <source>
        <dbReference type="ARBA" id="ARBA00023242"/>
    </source>
</evidence>
<keyword evidence="15" id="KW-1185">Reference proteome</keyword>
<keyword evidence="4" id="KW-0547">Nucleotide-binding</keyword>
<evidence type="ECO:0000256" key="7">
    <source>
        <dbReference type="ARBA" id="ARBA00022840"/>
    </source>
</evidence>
<dbReference type="PROSITE" id="PS00690">
    <property type="entry name" value="DEAH_ATP_HELICASE"/>
    <property type="match status" value="1"/>
</dbReference>
<dbReference type="Pfam" id="PF00271">
    <property type="entry name" value="Helicase_C"/>
    <property type="match status" value="1"/>
</dbReference>
<keyword evidence="5" id="KW-0378">Hydrolase</keyword>
<keyword evidence="9" id="KW-0539">Nucleus</keyword>
<dbReference type="Ensembl" id="ENSMAMT00000039008.1">
    <property type="protein sequence ID" value="ENSMAMP00000040823.1"/>
    <property type="gene ID" value="ENSMAMG00000009784.2"/>
</dbReference>
<accession>A0A7N8WTF7</accession>
<sequence>MQEVRRSLPIFPYREDLLAAIHEHQILVIEGETGSGKTTQIPQYLLEDGYTKGGMKIGCTQPRRVAAMSVAARVAQEMSVKLGNEVGYSIRFEDCTSERTVLKYMTDGMLLREFLTEPDLASYSVVIIDEAHERTLHTDILFGLIKDIARFRPDLKVLVASATLDTERFSCFFDEAPVFRIPGRRFPVDIYYTKAPEADYLEACVVSVLQIHITQSPGDILVFLTGQEEIEACCEMLQERCRRLGSKIAELVVLPIYANLPSDMQAKIFSPTPPGARKVVVATNIAETSLTIDGIIYVIDPGFCKQKSYNARTGMESLIVTPCSRASANQRAGRAGRVAAGKCFRLYTAWAFKHEMEETTVPEIQRTNLGNVVLLLKSLGINDLIHFDFMDPPPHETLVLALEQLYALGALNHLGELTKVDIIKLIVEVEAEVRWTIEVLFTLSSSQAVTAGYFYHTARLSKGGYKTVKHQQTVYIHPNSSLFEEQPRWLIYHEKCDTVTLQYLTLSLPVLSSHCVISLPYIQVIEIESGWLLEVAPHYYKSKELEDSSNKKMPRKQGKTKEELG</sequence>
<reference evidence="14" key="1">
    <citation type="submission" date="2025-08" db="UniProtKB">
        <authorList>
            <consortium name="Ensembl"/>
        </authorList>
    </citation>
    <scope>IDENTIFICATION</scope>
</reference>
<evidence type="ECO:0000256" key="2">
    <source>
        <dbReference type="ARBA" id="ARBA00012552"/>
    </source>
</evidence>
<keyword evidence="7" id="KW-0067">ATP-binding</keyword>
<dbReference type="SUPFAM" id="SSF52540">
    <property type="entry name" value="P-loop containing nucleoside triphosphate hydrolases"/>
    <property type="match status" value="1"/>
</dbReference>
<dbReference type="FunFam" id="3.40.50.300:FF:000007">
    <property type="entry name" value="Pre-mRNA-splicing factor ATP-dependent RNA helicase"/>
    <property type="match status" value="1"/>
</dbReference>
<comment type="subcellular location">
    <subcellularLocation>
        <location evidence="1">Nucleus</location>
    </subcellularLocation>
</comment>
<dbReference type="SMART" id="SM00487">
    <property type="entry name" value="DEXDc"/>
    <property type="match status" value="1"/>
</dbReference>
<organism evidence="14 15">
    <name type="scientific">Mastacembelus armatus</name>
    <name type="common">zig-zag eel</name>
    <dbReference type="NCBI Taxonomy" id="205130"/>
    <lineage>
        <taxon>Eukaryota</taxon>
        <taxon>Metazoa</taxon>
        <taxon>Chordata</taxon>
        <taxon>Craniata</taxon>
        <taxon>Vertebrata</taxon>
        <taxon>Euteleostomi</taxon>
        <taxon>Actinopterygii</taxon>
        <taxon>Neopterygii</taxon>
        <taxon>Teleostei</taxon>
        <taxon>Neoteleostei</taxon>
        <taxon>Acanthomorphata</taxon>
        <taxon>Anabantaria</taxon>
        <taxon>Synbranchiformes</taxon>
        <taxon>Mastacembelidae</taxon>
        <taxon>Mastacembelus</taxon>
    </lineage>
</organism>
<evidence type="ECO:0000256" key="6">
    <source>
        <dbReference type="ARBA" id="ARBA00022806"/>
    </source>
</evidence>
<dbReference type="PROSITE" id="PS51194">
    <property type="entry name" value="HELICASE_CTER"/>
    <property type="match status" value="1"/>
</dbReference>
<evidence type="ECO:0000256" key="4">
    <source>
        <dbReference type="ARBA" id="ARBA00022741"/>
    </source>
</evidence>
<dbReference type="Pfam" id="PF07717">
    <property type="entry name" value="OB_NTP_bind"/>
    <property type="match status" value="1"/>
</dbReference>